<dbReference type="GO" id="GO:0006412">
    <property type="term" value="P:translation"/>
    <property type="evidence" value="ECO:0007669"/>
    <property type="project" value="InterPro"/>
</dbReference>
<dbReference type="AlphaFoldDB" id="A0A061RHL7"/>
<evidence type="ECO:0000256" key="1">
    <source>
        <dbReference type="ARBA" id="ARBA00006640"/>
    </source>
</evidence>
<keyword evidence="2" id="KW-0689">Ribosomal protein</keyword>
<dbReference type="InterPro" id="IPR001911">
    <property type="entry name" value="Ribosomal_bS21"/>
</dbReference>
<keyword evidence="3" id="KW-0687">Ribonucleoprotein</keyword>
<proteinExistence type="inferred from homology"/>
<evidence type="ECO:0000256" key="2">
    <source>
        <dbReference type="ARBA" id="ARBA00022980"/>
    </source>
</evidence>
<accession>A0A061RHL7</accession>
<feature type="compositionally biased region" description="Basic and acidic residues" evidence="4">
    <location>
        <begin position="82"/>
        <end position="104"/>
    </location>
</feature>
<dbReference type="GO" id="GO:0005840">
    <property type="term" value="C:ribosome"/>
    <property type="evidence" value="ECO:0007669"/>
    <property type="project" value="UniProtKB-KW"/>
</dbReference>
<reference evidence="5" key="1">
    <citation type="submission" date="2014-05" db="EMBL/GenBank/DDBJ databases">
        <title>The transcriptome of the halophilic microalga Tetraselmis sp. GSL018 isolated from the Great Salt Lake, Utah.</title>
        <authorList>
            <person name="Jinkerson R.E."/>
            <person name="D'Adamo S."/>
            <person name="Posewitz M.C."/>
        </authorList>
    </citation>
    <scope>NUCLEOTIDE SEQUENCE</scope>
    <source>
        <strain evidence="5">GSL018</strain>
    </source>
</reference>
<evidence type="ECO:0000313" key="5">
    <source>
        <dbReference type="EMBL" id="JAC72437.1"/>
    </source>
</evidence>
<dbReference type="GO" id="GO:1990904">
    <property type="term" value="C:ribonucleoprotein complex"/>
    <property type="evidence" value="ECO:0007669"/>
    <property type="project" value="UniProtKB-KW"/>
</dbReference>
<evidence type="ECO:0000256" key="4">
    <source>
        <dbReference type="SAM" id="MobiDB-lite"/>
    </source>
</evidence>
<dbReference type="Pfam" id="PF01165">
    <property type="entry name" value="Ribosomal_S21"/>
    <property type="match status" value="1"/>
</dbReference>
<organism evidence="5">
    <name type="scientific">Tetraselmis sp. GSL018</name>
    <dbReference type="NCBI Taxonomy" id="582737"/>
    <lineage>
        <taxon>Eukaryota</taxon>
        <taxon>Viridiplantae</taxon>
        <taxon>Chlorophyta</taxon>
        <taxon>core chlorophytes</taxon>
        <taxon>Chlorodendrophyceae</taxon>
        <taxon>Chlorodendrales</taxon>
        <taxon>Chlorodendraceae</taxon>
        <taxon>Tetraselmis</taxon>
    </lineage>
</organism>
<evidence type="ECO:0000256" key="3">
    <source>
        <dbReference type="ARBA" id="ARBA00023274"/>
    </source>
</evidence>
<feature type="region of interest" description="Disordered" evidence="4">
    <location>
        <begin position="82"/>
        <end position="107"/>
    </location>
</feature>
<dbReference type="GO" id="GO:0003735">
    <property type="term" value="F:structural constituent of ribosome"/>
    <property type="evidence" value="ECO:0007669"/>
    <property type="project" value="InterPro"/>
</dbReference>
<gene>
    <name evidence="5" type="ORF">TSPGSL018_31341</name>
</gene>
<comment type="similarity">
    <text evidence="1">Belongs to the bacterial ribosomal protein bS21 family.</text>
</comment>
<name>A0A061RHL7_9CHLO</name>
<evidence type="ECO:0008006" key="6">
    <source>
        <dbReference type="Google" id="ProtNLM"/>
    </source>
</evidence>
<sequence>MSIRAVFSLPLRQSIQTAPCSVLLAGRFASPTSAWTFGSSLFPGETTQTRGIIGVDVKGGNAEGALRFIFNRLREENIERRLTDGRFHTPPAERRKLEKKESDYRRKKKEYRRLVRWVLSRKMRGF</sequence>
<dbReference type="EMBL" id="GBEZ01013560">
    <property type="protein sequence ID" value="JAC72437.1"/>
    <property type="molecule type" value="Transcribed_RNA"/>
</dbReference>
<protein>
    <recommendedName>
        <fullName evidence="6">Small subunit ribosomal protein S21</fullName>
    </recommendedName>
</protein>